<reference evidence="2 3" key="1">
    <citation type="submission" date="2024-01" db="EMBL/GenBank/DDBJ databases">
        <authorList>
            <person name="Waweru B."/>
        </authorList>
    </citation>
    <scope>NUCLEOTIDE SEQUENCE [LARGE SCALE GENOMIC DNA]</scope>
</reference>
<dbReference type="Gene3D" id="3.40.30.10">
    <property type="entry name" value="Glutaredoxin"/>
    <property type="match status" value="1"/>
</dbReference>
<evidence type="ECO:0000313" key="2">
    <source>
        <dbReference type="EMBL" id="CAK7346128.1"/>
    </source>
</evidence>
<dbReference type="PANTHER" id="PTHR33875">
    <property type="entry name" value="OS09G0542200 PROTEIN"/>
    <property type="match status" value="1"/>
</dbReference>
<name>A0AAV1S709_9ROSI</name>
<accession>A0AAV1S709</accession>
<sequence>MVSTRRPVVYDWKQNNDACEGDGESASFLFHYLQGLLNQRTLQRKQRRARNDAGTTSVYSNSVLLLHFFSVNLSKLTVRAQNLPPARYDGFVYENRQGDLDSILIEAFYDPVCPDSRDSWPPLKEALKHYRSRVWLVVHLLPLPYHDNAFVASRALHIANTLNSSFTFPLLEQFFKHQEKFYNAKTSNLSKVSIVKEIVKFATVAVGNSYCSAFESGFNDRQTDLKTRVSFKYSTSRGVFGTPSFFVNGFLLPDTGSPLDYNGWRRIIDPLVGAKSSQSINLPHFRF</sequence>
<dbReference type="InterPro" id="IPR012336">
    <property type="entry name" value="Thioredoxin-like_fold"/>
</dbReference>
<protein>
    <recommendedName>
        <fullName evidence="1">Thioredoxin-like fold domain-containing protein</fullName>
    </recommendedName>
</protein>
<dbReference type="Pfam" id="PF13462">
    <property type="entry name" value="Thioredoxin_4"/>
    <property type="match status" value="1"/>
</dbReference>
<feature type="domain" description="Thioredoxin-like fold" evidence="1">
    <location>
        <begin position="105"/>
        <end position="269"/>
    </location>
</feature>
<dbReference type="SUPFAM" id="SSF52833">
    <property type="entry name" value="Thioredoxin-like"/>
    <property type="match status" value="1"/>
</dbReference>
<dbReference type="AlphaFoldDB" id="A0AAV1S709"/>
<keyword evidence="3" id="KW-1185">Reference proteome</keyword>
<organism evidence="2 3">
    <name type="scientific">Dovyalis caffra</name>
    <dbReference type="NCBI Taxonomy" id="77055"/>
    <lineage>
        <taxon>Eukaryota</taxon>
        <taxon>Viridiplantae</taxon>
        <taxon>Streptophyta</taxon>
        <taxon>Embryophyta</taxon>
        <taxon>Tracheophyta</taxon>
        <taxon>Spermatophyta</taxon>
        <taxon>Magnoliopsida</taxon>
        <taxon>eudicotyledons</taxon>
        <taxon>Gunneridae</taxon>
        <taxon>Pentapetalae</taxon>
        <taxon>rosids</taxon>
        <taxon>fabids</taxon>
        <taxon>Malpighiales</taxon>
        <taxon>Salicaceae</taxon>
        <taxon>Flacourtieae</taxon>
        <taxon>Dovyalis</taxon>
    </lineage>
</organism>
<dbReference type="CDD" id="cd02972">
    <property type="entry name" value="DsbA_family"/>
    <property type="match status" value="1"/>
</dbReference>
<dbReference type="PANTHER" id="PTHR33875:SF2">
    <property type="entry name" value="ACR183CP"/>
    <property type="match status" value="1"/>
</dbReference>
<comment type="caution">
    <text evidence="2">The sequence shown here is derived from an EMBL/GenBank/DDBJ whole genome shotgun (WGS) entry which is preliminary data.</text>
</comment>
<evidence type="ECO:0000313" key="3">
    <source>
        <dbReference type="Proteomes" id="UP001314170"/>
    </source>
</evidence>
<dbReference type="EMBL" id="CAWUPB010001173">
    <property type="protein sequence ID" value="CAK7346128.1"/>
    <property type="molecule type" value="Genomic_DNA"/>
</dbReference>
<dbReference type="InterPro" id="IPR036249">
    <property type="entry name" value="Thioredoxin-like_sf"/>
</dbReference>
<proteinExistence type="predicted"/>
<gene>
    <name evidence="2" type="ORF">DCAF_LOCUS18798</name>
</gene>
<evidence type="ECO:0000259" key="1">
    <source>
        <dbReference type="Pfam" id="PF13462"/>
    </source>
</evidence>
<dbReference type="Proteomes" id="UP001314170">
    <property type="component" value="Unassembled WGS sequence"/>
</dbReference>